<keyword evidence="3" id="KW-0964">Secreted</keyword>
<gene>
    <name evidence="6" type="primary">tssI</name>
    <name evidence="6" type="ORF">F1609_15355</name>
</gene>
<evidence type="ECO:0000256" key="3">
    <source>
        <dbReference type="ARBA" id="ARBA00022525"/>
    </source>
</evidence>
<comment type="caution">
    <text evidence="6">The sequence shown here is derived from an EMBL/GenBank/DDBJ whole genome shotgun (WGS) entry which is preliminary data.</text>
</comment>
<dbReference type="SUPFAM" id="SSF69349">
    <property type="entry name" value="Phage fibre proteins"/>
    <property type="match status" value="1"/>
</dbReference>
<dbReference type="SUPFAM" id="SSF69255">
    <property type="entry name" value="gp5 N-terminal domain-like"/>
    <property type="match status" value="1"/>
</dbReference>
<comment type="subcellular location">
    <subcellularLocation>
        <location evidence="1">Secreted</location>
    </subcellularLocation>
</comment>
<dbReference type="RefSeq" id="WP_167077292.1">
    <property type="nucleotide sequence ID" value="NZ_VVIW01000008.1"/>
</dbReference>
<name>A0ABX0M2W8_9BURK</name>
<feature type="domain" description="Gp5/Type VI secretion system Vgr C-terminal trimerisation" evidence="5">
    <location>
        <begin position="455"/>
        <end position="571"/>
    </location>
</feature>
<dbReference type="InterPro" id="IPR006531">
    <property type="entry name" value="Gp5/Vgr_OB"/>
</dbReference>
<proteinExistence type="inferred from homology"/>
<sequence>MKTSFTQARALLQLSSPLGPDELLLDSMEGSEGLSELFQFDLHMRSGSTSLSAESVVGKYMTVTLKVPGAATRHFSGMVARFIQTGQDRDFAVYQAQLVPALWLLTLSRDRKVFSNMSVDAIVGDVLTLFGLSFDSKLSGVYPKRDYCVQYDESAFDFISRLMEQAGICYFFTFSSSGHRMVLADAPAQFAECEGGSAIRFWPATGMSKPVDAVTRFAHEQSIALQKATVSDYEFRTPDTSLEGSFSAAAGKGATYEFASGQPSVDAARALARLRVEAGQAGARLLHGDSHCHAFSAGARFTLSGHFVPTLNAAYVLRRVRHTARADSYANTFEAFPAALPFRPAMRTARPHAAGCETALVVGPAGEEIWTDQYGRVKVRFAWDRGPTNHERAPWVRVAQASAGKGFGALFLPRIGHEVVISYLNGDPDRPLITGSVYNGNNVTPAELPANQTQSILRTRSIKQGSAGNELRFEDKKDAEQLYLHAQKDMLVEIEDALTTTVRKGAEMHTLEEGDRTLELKKGNEIHKVAGTRALTATGDETHANEAKFTHTVKGDYALTVDGSLTITVKGAIKVVTEDALSLEAAKTLLAKAGEALTNEAGKELTNKAGTELTSKAGTALTCDAGTDLTSKAGKALLQSAGMKIESKAPIINSKADATQTVEAGASLTLKGAMTKVN</sequence>
<evidence type="ECO:0000313" key="7">
    <source>
        <dbReference type="Proteomes" id="UP000819052"/>
    </source>
</evidence>
<dbReference type="Gene3D" id="4.10.220.110">
    <property type="match status" value="1"/>
</dbReference>
<dbReference type="PANTHER" id="PTHR32305:SF15">
    <property type="entry name" value="PROTEIN RHSA-RELATED"/>
    <property type="match status" value="1"/>
</dbReference>
<dbReference type="Gene3D" id="3.55.50.10">
    <property type="entry name" value="Baseplate protein-like domains"/>
    <property type="match status" value="1"/>
</dbReference>
<keyword evidence="7" id="KW-1185">Reference proteome</keyword>
<reference evidence="6 7" key="1">
    <citation type="submission" date="2019-09" db="EMBL/GenBank/DDBJ databases">
        <title>Taxonomy of Antarctic Massilia spp.: description of Massilia rubra sp. nov., Massilia aquatica sp. nov., Massilia mucilaginosa sp. nov., Massilia frigida sp. nov. isolated from streams, lakes and regoliths.</title>
        <authorList>
            <person name="Holochova P."/>
            <person name="Sedlacek I."/>
            <person name="Kralova S."/>
            <person name="Maslanova I."/>
            <person name="Busse H.-J."/>
            <person name="Stankova E."/>
            <person name="Vrbovska V."/>
            <person name="Kovarovic V."/>
            <person name="Bartak M."/>
            <person name="Svec P."/>
            <person name="Pantucek R."/>
        </authorList>
    </citation>
    <scope>NUCLEOTIDE SEQUENCE [LARGE SCALE GENOMIC DNA]</scope>
    <source>
        <strain evidence="6 7">CCM 8693</strain>
    </source>
</reference>
<evidence type="ECO:0000256" key="2">
    <source>
        <dbReference type="ARBA" id="ARBA00005558"/>
    </source>
</evidence>
<dbReference type="Pfam" id="PF04717">
    <property type="entry name" value="Phage_base_V"/>
    <property type="match status" value="1"/>
</dbReference>
<comment type="similarity">
    <text evidence="2">Belongs to the VgrG protein family.</text>
</comment>
<dbReference type="InterPro" id="IPR037026">
    <property type="entry name" value="Vgr_OB-fold_dom_sf"/>
</dbReference>
<evidence type="ECO:0000259" key="5">
    <source>
        <dbReference type="Pfam" id="PF22178"/>
    </source>
</evidence>
<dbReference type="EMBL" id="VVIW01000008">
    <property type="protein sequence ID" value="NHZ41525.1"/>
    <property type="molecule type" value="Genomic_DNA"/>
</dbReference>
<dbReference type="Gene3D" id="2.30.110.50">
    <property type="match status" value="1"/>
</dbReference>
<evidence type="ECO:0000256" key="1">
    <source>
        <dbReference type="ARBA" id="ARBA00004613"/>
    </source>
</evidence>
<protein>
    <submittedName>
        <fullName evidence="6">Type VI secretion system tip protein VgrG</fullName>
    </submittedName>
</protein>
<evidence type="ECO:0000259" key="4">
    <source>
        <dbReference type="Pfam" id="PF04717"/>
    </source>
</evidence>
<dbReference type="InterPro" id="IPR050708">
    <property type="entry name" value="T6SS_VgrG/RHS"/>
</dbReference>
<dbReference type="InterPro" id="IPR017847">
    <property type="entry name" value="T6SS_RhsGE_Vgr_subset"/>
</dbReference>
<dbReference type="SUPFAM" id="SSF69279">
    <property type="entry name" value="Phage tail proteins"/>
    <property type="match status" value="2"/>
</dbReference>
<dbReference type="Pfam" id="PF22178">
    <property type="entry name" value="Gp5_trimer_C"/>
    <property type="match status" value="1"/>
</dbReference>
<dbReference type="NCBIfam" id="TIGR01646">
    <property type="entry name" value="vgr_GE"/>
    <property type="match status" value="1"/>
</dbReference>
<dbReference type="NCBIfam" id="TIGR03361">
    <property type="entry name" value="VI_Rhs_Vgr"/>
    <property type="match status" value="1"/>
</dbReference>
<dbReference type="Gene3D" id="2.40.50.230">
    <property type="entry name" value="Gp5 N-terminal domain"/>
    <property type="match status" value="1"/>
</dbReference>
<dbReference type="Proteomes" id="UP000819052">
    <property type="component" value="Unassembled WGS sequence"/>
</dbReference>
<organism evidence="6 7">
    <name type="scientific">Massilia aquatica</name>
    <dbReference type="NCBI Taxonomy" id="2609000"/>
    <lineage>
        <taxon>Bacteria</taxon>
        <taxon>Pseudomonadati</taxon>
        <taxon>Pseudomonadota</taxon>
        <taxon>Betaproteobacteria</taxon>
        <taxon>Burkholderiales</taxon>
        <taxon>Oxalobacteraceae</taxon>
        <taxon>Telluria group</taxon>
        <taxon>Massilia</taxon>
    </lineage>
</organism>
<feature type="domain" description="Gp5/Type VI secretion system Vgr protein OB-fold" evidence="4">
    <location>
        <begin position="372"/>
        <end position="438"/>
    </location>
</feature>
<evidence type="ECO:0000313" key="6">
    <source>
        <dbReference type="EMBL" id="NHZ41525.1"/>
    </source>
</evidence>
<accession>A0ABX0M2W8</accession>
<dbReference type="Pfam" id="PF05954">
    <property type="entry name" value="Phage_GPD"/>
    <property type="match status" value="1"/>
</dbReference>
<dbReference type="PANTHER" id="PTHR32305">
    <property type="match status" value="1"/>
</dbReference>
<dbReference type="InterPro" id="IPR054030">
    <property type="entry name" value="Gp5_Vgr_C"/>
</dbReference>
<dbReference type="InterPro" id="IPR006533">
    <property type="entry name" value="T6SS_Vgr_RhsGE"/>
</dbReference>